<dbReference type="Proteomes" id="UP000887565">
    <property type="component" value="Unplaced"/>
</dbReference>
<protein>
    <submittedName>
        <fullName evidence="2">Uncharacterized protein</fullName>
    </submittedName>
</protein>
<sequence>ISRISEITSLSLQPFICCQKHFQKATAQIEQIGLKEKCVFHTKNLYCARGGLHEENNRKAANQNGTVL</sequence>
<evidence type="ECO:0000313" key="1">
    <source>
        <dbReference type="Proteomes" id="UP000887565"/>
    </source>
</evidence>
<name>A0A915JCQ3_ROMCU</name>
<dbReference type="AlphaFoldDB" id="A0A915JCQ3"/>
<organism evidence="1 2">
    <name type="scientific">Romanomermis culicivorax</name>
    <name type="common">Nematode worm</name>
    <dbReference type="NCBI Taxonomy" id="13658"/>
    <lineage>
        <taxon>Eukaryota</taxon>
        <taxon>Metazoa</taxon>
        <taxon>Ecdysozoa</taxon>
        <taxon>Nematoda</taxon>
        <taxon>Enoplea</taxon>
        <taxon>Dorylaimia</taxon>
        <taxon>Mermithida</taxon>
        <taxon>Mermithoidea</taxon>
        <taxon>Mermithidae</taxon>
        <taxon>Romanomermis</taxon>
    </lineage>
</organism>
<keyword evidence="1" id="KW-1185">Reference proteome</keyword>
<reference evidence="2" key="1">
    <citation type="submission" date="2022-11" db="UniProtKB">
        <authorList>
            <consortium name="WormBaseParasite"/>
        </authorList>
    </citation>
    <scope>IDENTIFICATION</scope>
</reference>
<evidence type="ECO:0000313" key="2">
    <source>
        <dbReference type="WBParaSite" id="nRc.2.0.1.t23406-RA"/>
    </source>
</evidence>
<accession>A0A915JCQ3</accession>
<proteinExistence type="predicted"/>
<dbReference type="WBParaSite" id="nRc.2.0.1.t23406-RA">
    <property type="protein sequence ID" value="nRc.2.0.1.t23406-RA"/>
    <property type="gene ID" value="nRc.2.0.1.g23406"/>
</dbReference>